<evidence type="ECO:0000313" key="2">
    <source>
        <dbReference type="Proteomes" id="UP000503349"/>
    </source>
</evidence>
<keyword evidence="2" id="KW-1185">Reference proteome</keyword>
<sequence>MRATPPKRDKTEKSVSVFSMRKASTQGDGVRASLQASSCLLRLTSRTSEEALL</sequence>
<accession>A0A6G1PKF2</accession>
<organism evidence="1 2">
    <name type="scientific">Channa argus</name>
    <name type="common">Northern snakehead</name>
    <name type="synonym">Ophicephalus argus</name>
    <dbReference type="NCBI Taxonomy" id="215402"/>
    <lineage>
        <taxon>Eukaryota</taxon>
        <taxon>Metazoa</taxon>
        <taxon>Chordata</taxon>
        <taxon>Craniata</taxon>
        <taxon>Vertebrata</taxon>
        <taxon>Euteleostomi</taxon>
        <taxon>Actinopterygii</taxon>
        <taxon>Neopterygii</taxon>
        <taxon>Teleostei</taxon>
        <taxon>Neoteleostei</taxon>
        <taxon>Acanthomorphata</taxon>
        <taxon>Anabantaria</taxon>
        <taxon>Anabantiformes</taxon>
        <taxon>Channoidei</taxon>
        <taxon>Channidae</taxon>
        <taxon>Channa</taxon>
    </lineage>
</organism>
<evidence type="ECO:0000313" key="1">
    <source>
        <dbReference type="EMBL" id="KAF3690699.1"/>
    </source>
</evidence>
<dbReference type="EMBL" id="CM015717">
    <property type="protein sequence ID" value="KAF3690699.1"/>
    <property type="molecule type" value="Genomic_DNA"/>
</dbReference>
<reference evidence="1 2" key="1">
    <citation type="submission" date="2019-02" db="EMBL/GenBank/DDBJ databases">
        <title>Opniocepnalus argus genome.</title>
        <authorList>
            <person name="Zhou C."/>
            <person name="Xiao S."/>
        </authorList>
    </citation>
    <scope>NUCLEOTIDE SEQUENCE [LARGE SCALE GENOMIC DNA]</scope>
    <source>
        <strain evidence="1">OARG1902GOOAL</strain>
        <tissue evidence="1">Muscle</tissue>
    </source>
</reference>
<name>A0A6G1PKF2_CHAAH</name>
<reference evidence="2" key="2">
    <citation type="submission" date="2019-02" db="EMBL/GenBank/DDBJ databases">
        <title>Opniocepnalus argus Var Kimnra genome.</title>
        <authorList>
            <person name="Zhou C."/>
            <person name="Xiao S."/>
        </authorList>
    </citation>
    <scope>NUCLEOTIDE SEQUENCE [LARGE SCALE GENOMIC DNA]</scope>
</reference>
<dbReference type="AlphaFoldDB" id="A0A6G1PKF2"/>
<gene>
    <name evidence="1" type="ORF">EXN66_Car006372</name>
</gene>
<protein>
    <submittedName>
        <fullName evidence="1">Uncharacterized protein</fullName>
    </submittedName>
</protein>
<dbReference type="Proteomes" id="UP000503349">
    <property type="component" value="Chromosome 6"/>
</dbReference>
<proteinExistence type="predicted"/>